<dbReference type="EC" id="4.1.1.19" evidence="3"/>
<evidence type="ECO:0000256" key="5">
    <source>
        <dbReference type="ARBA" id="ARBA00022793"/>
    </source>
</evidence>
<dbReference type="AlphaFoldDB" id="A0A1G1WRU6"/>
<dbReference type="Proteomes" id="UP000178068">
    <property type="component" value="Unassembled WGS sequence"/>
</dbReference>
<keyword evidence="6" id="KW-0456">Lyase</keyword>
<dbReference type="STRING" id="1802603.A3F35_03015"/>
<evidence type="ECO:0000256" key="6">
    <source>
        <dbReference type="ARBA" id="ARBA00023239"/>
    </source>
</evidence>
<dbReference type="InterPro" id="IPR016104">
    <property type="entry name" value="Pyr-dep_his/arg-deCO2ase"/>
</dbReference>
<organism evidence="9 10">
    <name type="scientific">Candidatus Woykebacteria bacterium RIFCSPHIGHO2_12_FULL_45_10</name>
    <dbReference type="NCBI Taxonomy" id="1802603"/>
    <lineage>
        <taxon>Bacteria</taxon>
        <taxon>Candidatus Woykeibacteriota</taxon>
    </lineage>
</organism>
<dbReference type="EMBL" id="MHCZ01000004">
    <property type="protein sequence ID" value="OGY30394.1"/>
    <property type="molecule type" value="Genomic_DNA"/>
</dbReference>
<comment type="caution">
    <text evidence="9">The sequence shown here is derived from an EMBL/GenBank/DDBJ whole genome shotgun (WGS) entry which is preliminary data.</text>
</comment>
<protein>
    <recommendedName>
        <fullName evidence="4">Pyruvoyl-dependent arginine decarboxylase AaxB</fullName>
        <ecNumber evidence="3">4.1.1.19</ecNumber>
    </recommendedName>
</protein>
<dbReference type="Gene3D" id="3.50.20.10">
    <property type="entry name" value="Pyruvoyl-Dependent Histidine Decarboxylase, subunit B"/>
    <property type="match status" value="1"/>
</dbReference>
<dbReference type="Pfam" id="PF01862">
    <property type="entry name" value="PvlArgDC"/>
    <property type="match status" value="1"/>
</dbReference>
<sequence>MKITVTAGRGEGSTTLSAFDAALKSAGVHNYNIIKLSSVIPPDSEVVVEKWRNSPAEHGKKLYTVLAEIRSDILGRSIAAGVGWYQIKDGRGVFAEHHDIIESPNPKEAAENVAKKIEATVRDLCTNRGYPFSKRNFKKLITSAEIKDKPTCVLVSAVYKSEPW</sequence>
<dbReference type="InterPro" id="IPR016105">
    <property type="entry name" value="Pyr-dep_his/arg-deCO2ase_sand"/>
</dbReference>
<dbReference type="GO" id="GO:0006527">
    <property type="term" value="P:L-arginine catabolic process"/>
    <property type="evidence" value="ECO:0007669"/>
    <property type="project" value="InterPro"/>
</dbReference>
<name>A0A1G1WRU6_9BACT</name>
<accession>A0A1G1WRU6</accession>
<dbReference type="PANTHER" id="PTHR40438:SF1">
    <property type="entry name" value="PYRUVOYL-DEPENDENT ARGININE DECARBOXYLASE"/>
    <property type="match status" value="1"/>
</dbReference>
<evidence type="ECO:0000256" key="1">
    <source>
        <dbReference type="ARBA" id="ARBA00001928"/>
    </source>
</evidence>
<evidence type="ECO:0000256" key="4">
    <source>
        <dbReference type="ARBA" id="ARBA00014727"/>
    </source>
</evidence>
<dbReference type="GO" id="GO:0008792">
    <property type="term" value="F:arginine decarboxylase activity"/>
    <property type="evidence" value="ECO:0007669"/>
    <property type="project" value="UniProtKB-EC"/>
</dbReference>
<comment type="catalytic activity">
    <reaction evidence="8">
        <text>L-arginine + H(+) = agmatine + CO2</text>
        <dbReference type="Rhea" id="RHEA:17641"/>
        <dbReference type="ChEBI" id="CHEBI:15378"/>
        <dbReference type="ChEBI" id="CHEBI:16526"/>
        <dbReference type="ChEBI" id="CHEBI:32682"/>
        <dbReference type="ChEBI" id="CHEBI:58145"/>
        <dbReference type="EC" id="4.1.1.19"/>
    </reaction>
</comment>
<keyword evidence="7" id="KW-0670">Pyruvate</keyword>
<keyword evidence="5" id="KW-0210">Decarboxylase</keyword>
<dbReference type="SFLD" id="SFLDG01170">
    <property type="entry name" value="Pyruvoyl-dependent_arginine_de"/>
    <property type="match status" value="1"/>
</dbReference>
<gene>
    <name evidence="9" type="ORF">A3F35_03015</name>
</gene>
<reference evidence="9 10" key="1">
    <citation type="journal article" date="2016" name="Nat. Commun.">
        <title>Thousands of microbial genomes shed light on interconnected biogeochemical processes in an aquifer system.</title>
        <authorList>
            <person name="Anantharaman K."/>
            <person name="Brown C.T."/>
            <person name="Hug L.A."/>
            <person name="Sharon I."/>
            <person name="Castelle C.J."/>
            <person name="Probst A.J."/>
            <person name="Thomas B.C."/>
            <person name="Singh A."/>
            <person name="Wilkins M.J."/>
            <person name="Karaoz U."/>
            <person name="Brodie E.L."/>
            <person name="Williams K.H."/>
            <person name="Hubbard S.S."/>
            <person name="Banfield J.F."/>
        </authorList>
    </citation>
    <scope>NUCLEOTIDE SEQUENCE [LARGE SCALE GENOMIC DNA]</scope>
</reference>
<dbReference type="SFLD" id="SFLDS00055">
    <property type="entry name" value="Pyruvoyl-Dependent_Histidine/A"/>
    <property type="match status" value="1"/>
</dbReference>
<evidence type="ECO:0000313" key="9">
    <source>
        <dbReference type="EMBL" id="OGY30394.1"/>
    </source>
</evidence>
<evidence type="ECO:0000256" key="2">
    <source>
        <dbReference type="ARBA" id="ARBA00008611"/>
    </source>
</evidence>
<evidence type="ECO:0000256" key="8">
    <source>
        <dbReference type="ARBA" id="ARBA00049309"/>
    </source>
</evidence>
<comment type="similarity">
    <text evidence="2">Belongs to the pyruvoyl-dependent arginine decarboxylase family.</text>
</comment>
<comment type="cofactor">
    <cofactor evidence="1">
        <name>pyruvate</name>
        <dbReference type="ChEBI" id="CHEBI:15361"/>
    </cofactor>
</comment>
<dbReference type="PANTHER" id="PTHR40438">
    <property type="entry name" value="PYRUVOYL-DEPENDENT ARGININE DECARBOXYLASE"/>
    <property type="match status" value="1"/>
</dbReference>
<evidence type="ECO:0000256" key="7">
    <source>
        <dbReference type="ARBA" id="ARBA00023317"/>
    </source>
</evidence>
<evidence type="ECO:0000313" key="10">
    <source>
        <dbReference type="Proteomes" id="UP000178068"/>
    </source>
</evidence>
<evidence type="ECO:0000256" key="3">
    <source>
        <dbReference type="ARBA" id="ARBA00012426"/>
    </source>
</evidence>
<dbReference type="SUPFAM" id="SSF56271">
    <property type="entry name" value="Pyruvoyl-dependent histidine and arginine decarboxylases"/>
    <property type="match status" value="1"/>
</dbReference>
<proteinExistence type="inferred from homology"/>
<dbReference type="InterPro" id="IPR002724">
    <property type="entry name" value="Pyruvoyl-dep_arg_deCO2ase"/>
</dbReference>